<dbReference type="InterPro" id="IPR036412">
    <property type="entry name" value="HAD-like_sf"/>
</dbReference>
<dbReference type="Pfam" id="PF05116">
    <property type="entry name" value="S6PP"/>
    <property type="match status" value="1"/>
</dbReference>
<name>A0A6N2YRA9_STRSL</name>
<organism evidence="2">
    <name type="scientific">Streptococcus salivarius</name>
    <dbReference type="NCBI Taxonomy" id="1304"/>
    <lineage>
        <taxon>Bacteria</taxon>
        <taxon>Bacillati</taxon>
        <taxon>Bacillota</taxon>
        <taxon>Bacilli</taxon>
        <taxon>Lactobacillales</taxon>
        <taxon>Streptococcaceae</taxon>
        <taxon>Streptococcus</taxon>
    </lineage>
</organism>
<dbReference type="SUPFAM" id="SSF56784">
    <property type="entry name" value="HAD-like"/>
    <property type="match status" value="1"/>
</dbReference>
<dbReference type="InterPro" id="IPR024197">
    <property type="entry name" value="TPP-like"/>
</dbReference>
<dbReference type="GO" id="GO:0016787">
    <property type="term" value="F:hydrolase activity"/>
    <property type="evidence" value="ECO:0007669"/>
    <property type="project" value="UniProtKB-KW"/>
</dbReference>
<evidence type="ECO:0000259" key="1">
    <source>
        <dbReference type="Pfam" id="PF05116"/>
    </source>
</evidence>
<sequence>MIFATDLDRTIIHSSKFVDNASQVKCIEILDDKEISYMSHLSIELINKIKNNPSIQLIPITTRSYAQFKRVQPVQNLPYAVVANGGIILHNGEPLPEWEKHVDSICRRLEDQYTNILKLLNQYKTHLTKEPVLIDDIFFFTKISDDKTIINYIDGAMTRELEGTEWTHTIQGLKLYIIPKKISKGSALLFLKEKLEEDFVITAGDGKMDQTFLPLGNVRCIPNQSEIYHLLDDKEKYTIVPEGLAGAEKILQLVLDYSV</sequence>
<dbReference type="InterPro" id="IPR006380">
    <property type="entry name" value="SPP-like_dom"/>
</dbReference>
<dbReference type="EMBL" id="CACRUJ010000001">
    <property type="protein sequence ID" value="VYT68557.1"/>
    <property type="molecule type" value="Genomic_DNA"/>
</dbReference>
<dbReference type="RefSeq" id="WP_156685130.1">
    <property type="nucleotide sequence ID" value="NZ_CACRUJ010000001.1"/>
</dbReference>
<feature type="domain" description="Sucrose phosphatase-like" evidence="1">
    <location>
        <begin position="2"/>
        <end position="221"/>
    </location>
</feature>
<reference evidence="2" key="1">
    <citation type="submission" date="2019-11" db="EMBL/GenBank/DDBJ databases">
        <authorList>
            <person name="Feng L."/>
        </authorList>
    </citation>
    <scope>NUCLEOTIDE SEQUENCE</scope>
    <source>
        <strain evidence="2">SSalivariusLFYP6</strain>
    </source>
</reference>
<gene>
    <name evidence="2" type="ORF">SSLFYP6_00179</name>
</gene>
<dbReference type="InterPro" id="IPR023214">
    <property type="entry name" value="HAD_sf"/>
</dbReference>
<protein>
    <submittedName>
        <fullName evidence="2">Haloacid dehalogenase-like hydrolase</fullName>
    </submittedName>
</protein>
<keyword evidence="2" id="KW-0378">Hydrolase</keyword>
<accession>A0A6N2YRA9</accession>
<dbReference type="PIRSF" id="PIRSF030802">
    <property type="entry name" value="UCP030802"/>
    <property type="match status" value="1"/>
</dbReference>
<dbReference type="AlphaFoldDB" id="A0A6N2YRA9"/>
<dbReference type="Gene3D" id="3.40.50.1000">
    <property type="entry name" value="HAD superfamily/HAD-like"/>
    <property type="match status" value="1"/>
</dbReference>
<proteinExistence type="predicted"/>
<evidence type="ECO:0000313" key="2">
    <source>
        <dbReference type="EMBL" id="VYT68557.1"/>
    </source>
</evidence>